<dbReference type="RefSeq" id="WP_044349165.1">
    <property type="nucleotide sequence ID" value="NZ_AZAC01000015.1"/>
</dbReference>
<comment type="caution">
    <text evidence="9">The sequence shown here is derived from an EMBL/GenBank/DDBJ whole genome shotgun (WGS) entry which is preliminary data.</text>
</comment>
<dbReference type="PATRIC" id="fig|1429043.3.peg.2827"/>
<keyword evidence="3 7" id="KW-0288">FMN</keyword>
<gene>
    <name evidence="9" type="ORF">X474_13315</name>
</gene>
<feature type="binding site" evidence="7">
    <location>
        <position position="237"/>
    </location>
    <ligand>
        <name>glyoxylate</name>
        <dbReference type="ChEBI" id="CHEBI:36655"/>
    </ligand>
</feature>
<reference evidence="9 10" key="1">
    <citation type="submission" date="2013-11" db="EMBL/GenBank/DDBJ databases">
        <title>Metagenomic analysis of a methanogenic consortium involved in long chain n-alkane degradation.</title>
        <authorList>
            <person name="Davidova I.A."/>
            <person name="Callaghan A.V."/>
            <person name="Wawrik B."/>
            <person name="Pruitt S."/>
            <person name="Marks C."/>
            <person name="Duncan K.E."/>
            <person name="Suflita J.M."/>
        </authorList>
    </citation>
    <scope>NUCLEOTIDE SEQUENCE [LARGE SCALE GENOMIC DNA]</scope>
    <source>
        <strain evidence="9 10">SPR</strain>
    </source>
</reference>
<dbReference type="PIRSF" id="PIRSF000138">
    <property type="entry name" value="Al-hdrx_acd_dh"/>
    <property type="match status" value="1"/>
</dbReference>
<evidence type="ECO:0000256" key="7">
    <source>
        <dbReference type="PIRSR" id="PIRSR000138-2"/>
    </source>
</evidence>
<dbReference type="InterPro" id="IPR037396">
    <property type="entry name" value="FMN_HAD"/>
</dbReference>
<dbReference type="GO" id="GO:0010181">
    <property type="term" value="F:FMN binding"/>
    <property type="evidence" value="ECO:0007669"/>
    <property type="project" value="InterPro"/>
</dbReference>
<dbReference type="InParanoid" id="A0A0D2HSG5"/>
<feature type="active site" description="Proton acceptor" evidence="6">
    <location>
        <position position="234"/>
    </location>
</feature>
<evidence type="ECO:0000256" key="2">
    <source>
        <dbReference type="ARBA" id="ARBA00022630"/>
    </source>
</evidence>
<feature type="binding site" evidence="7">
    <location>
        <position position="210"/>
    </location>
    <ligand>
        <name>FMN</name>
        <dbReference type="ChEBI" id="CHEBI:58210"/>
    </ligand>
</feature>
<feature type="binding site" evidence="7">
    <location>
        <position position="234"/>
    </location>
    <ligand>
        <name>glyoxylate</name>
        <dbReference type="ChEBI" id="CHEBI:36655"/>
    </ligand>
</feature>
<dbReference type="AlphaFoldDB" id="A0A0D2HSG5"/>
<dbReference type="GO" id="GO:0016491">
    <property type="term" value="F:oxidoreductase activity"/>
    <property type="evidence" value="ECO:0007669"/>
    <property type="project" value="UniProtKB-KW"/>
</dbReference>
<keyword evidence="2 7" id="KW-0285">Flavoprotein</keyword>
<dbReference type="PANTHER" id="PTHR10578">
    <property type="entry name" value="S -2-HYDROXY-ACID OXIDASE-RELATED"/>
    <property type="match status" value="1"/>
</dbReference>
<dbReference type="OrthoDB" id="9770452at2"/>
<proteinExistence type="inferred from homology"/>
<dbReference type="Gene3D" id="3.20.20.70">
    <property type="entry name" value="Aldolase class I"/>
    <property type="match status" value="1"/>
</dbReference>
<protein>
    <submittedName>
        <fullName evidence="9">FMN-dependent dehydrogenase</fullName>
    </submittedName>
</protein>
<comment type="cofactor">
    <cofactor evidence="1">
        <name>FMN</name>
        <dbReference type="ChEBI" id="CHEBI:58210"/>
    </cofactor>
</comment>
<feature type="binding site" evidence="7">
    <location>
        <begin position="265"/>
        <end position="269"/>
    </location>
    <ligand>
        <name>FMN</name>
        <dbReference type="ChEBI" id="CHEBI:58210"/>
    </ligand>
</feature>
<dbReference type="Proteomes" id="UP000032233">
    <property type="component" value="Unassembled WGS sequence"/>
</dbReference>
<feature type="domain" description="FMN hydroxy acid dehydrogenase" evidence="8">
    <location>
        <begin position="35"/>
        <end position="337"/>
    </location>
</feature>
<sequence>MKEIRAKAKELLKGKCKVCPVCDGRACAGEVPGMGGLGTGSAFKSNVEALARLKFNMRVMHQVTDPVTEADFFGISLKLPILAAPIGGVSFNMTKEVSEQEYISSVIGGCLDQGILGCCGDGAPPELLDAGLAALKENKGQGVPFIKPWEDEELLAKLEKAENAGAKVAGVDLDAAGLITLRLMGKPVSPRSLEQLSRIIRKTSLKFIVKGIMTPEEAKMSLEAGAAGIVVSNHGGRVLDFTPGTSEVLPDIASEVKGKIMILADGGVRTGPDVLKMLALGADFVMLGRPFVIAALGGGRKGVATYIEQLKGELMQAMVLTGVPDVKKVAKSIFYNA</sequence>
<dbReference type="Pfam" id="PF01070">
    <property type="entry name" value="FMN_dh"/>
    <property type="match status" value="2"/>
</dbReference>
<dbReference type="PANTHER" id="PTHR10578:SF107">
    <property type="entry name" value="2-HYDROXYACID OXIDASE 1"/>
    <property type="match status" value="1"/>
</dbReference>
<accession>A0A0D2HSG5</accession>
<organism evidence="9 10">
    <name type="scientific">Dethiosulfatarculus sandiegensis</name>
    <dbReference type="NCBI Taxonomy" id="1429043"/>
    <lineage>
        <taxon>Bacteria</taxon>
        <taxon>Pseudomonadati</taxon>
        <taxon>Thermodesulfobacteriota</taxon>
        <taxon>Desulfarculia</taxon>
        <taxon>Desulfarculales</taxon>
        <taxon>Desulfarculaceae</taxon>
        <taxon>Dethiosulfatarculus</taxon>
    </lineage>
</organism>
<evidence type="ECO:0000313" key="10">
    <source>
        <dbReference type="Proteomes" id="UP000032233"/>
    </source>
</evidence>
<dbReference type="PROSITE" id="PS51349">
    <property type="entry name" value="FMN_HYDROXY_ACID_DH_2"/>
    <property type="match status" value="1"/>
</dbReference>
<evidence type="ECO:0000313" key="9">
    <source>
        <dbReference type="EMBL" id="KIX13458.1"/>
    </source>
</evidence>
<name>A0A0D2HSG5_9BACT</name>
<evidence type="ECO:0000256" key="1">
    <source>
        <dbReference type="ARBA" id="ARBA00001917"/>
    </source>
</evidence>
<dbReference type="InterPro" id="IPR000262">
    <property type="entry name" value="FMN-dep_DH"/>
</dbReference>
<dbReference type="SUPFAM" id="SSF51395">
    <property type="entry name" value="FMN-linked oxidoreductases"/>
    <property type="match status" value="1"/>
</dbReference>
<evidence type="ECO:0000256" key="6">
    <source>
        <dbReference type="PIRSR" id="PIRSR000138-1"/>
    </source>
</evidence>
<evidence type="ECO:0000256" key="5">
    <source>
        <dbReference type="ARBA" id="ARBA00024042"/>
    </source>
</evidence>
<dbReference type="STRING" id="1429043.X474_13315"/>
<feature type="binding site" evidence="7">
    <location>
        <position position="232"/>
    </location>
    <ligand>
        <name>FMN</name>
        <dbReference type="ChEBI" id="CHEBI:58210"/>
    </ligand>
</feature>
<feature type="binding site" evidence="7">
    <location>
        <begin position="288"/>
        <end position="289"/>
    </location>
    <ligand>
        <name>FMN</name>
        <dbReference type="ChEBI" id="CHEBI:58210"/>
    </ligand>
</feature>
<dbReference type="InterPro" id="IPR012133">
    <property type="entry name" value="Alpha-hydoxy_acid_DH_FMN"/>
</dbReference>
<keyword evidence="4" id="KW-0560">Oxidoreductase</keyword>
<evidence type="ECO:0000259" key="8">
    <source>
        <dbReference type="PROSITE" id="PS51349"/>
    </source>
</evidence>
<evidence type="ECO:0000256" key="4">
    <source>
        <dbReference type="ARBA" id="ARBA00023002"/>
    </source>
</evidence>
<dbReference type="CDD" id="cd02809">
    <property type="entry name" value="alpha_hydroxyacid_oxid_FMN"/>
    <property type="match status" value="1"/>
</dbReference>
<comment type="similarity">
    <text evidence="5">Belongs to the FMN-dependent alpha-hydroxy acid dehydrogenase family.</text>
</comment>
<evidence type="ECO:0000256" key="3">
    <source>
        <dbReference type="ARBA" id="ARBA00022643"/>
    </source>
</evidence>
<dbReference type="EMBL" id="AZAC01000015">
    <property type="protein sequence ID" value="KIX13458.1"/>
    <property type="molecule type" value="Genomic_DNA"/>
</dbReference>
<dbReference type="InterPro" id="IPR013785">
    <property type="entry name" value="Aldolase_TIM"/>
</dbReference>
<keyword evidence="10" id="KW-1185">Reference proteome</keyword>